<feature type="region of interest" description="Disordered" evidence="4">
    <location>
        <begin position="92"/>
        <end position="117"/>
    </location>
</feature>
<feature type="domain" description="Cadherin" evidence="5">
    <location>
        <begin position="1683"/>
        <end position="1787"/>
    </location>
</feature>
<keyword evidence="7" id="KW-1185">Reference proteome</keyword>
<dbReference type="Gene3D" id="2.60.40.1200">
    <property type="match status" value="6"/>
</dbReference>
<feature type="domain" description="Cadherin" evidence="5">
    <location>
        <begin position="1799"/>
        <end position="1903"/>
    </location>
</feature>
<evidence type="ECO:0000256" key="4">
    <source>
        <dbReference type="SAM" id="MobiDB-lite"/>
    </source>
</evidence>
<dbReference type="Pfam" id="PF17963">
    <property type="entry name" value="Big_9"/>
    <property type="match status" value="1"/>
</dbReference>
<dbReference type="InterPro" id="IPR002126">
    <property type="entry name" value="Cadherin-like_dom"/>
</dbReference>
<dbReference type="RefSeq" id="WP_144048254.1">
    <property type="nucleotide sequence ID" value="NZ_CP041614.1"/>
</dbReference>
<dbReference type="SUPFAM" id="SSF141072">
    <property type="entry name" value="CalX-like"/>
    <property type="match status" value="1"/>
</dbReference>
<dbReference type="PROSITE" id="PS50268">
    <property type="entry name" value="CADHERIN_2"/>
    <property type="match status" value="4"/>
</dbReference>
<feature type="domain" description="Cadherin" evidence="5">
    <location>
        <begin position="2147"/>
        <end position="2251"/>
    </location>
</feature>
<dbReference type="Pfam" id="PF03160">
    <property type="entry name" value="Calx-beta"/>
    <property type="match status" value="1"/>
</dbReference>
<evidence type="ECO:0000256" key="2">
    <source>
        <dbReference type="ARBA" id="ARBA00022737"/>
    </source>
</evidence>
<dbReference type="InterPro" id="IPR047777">
    <property type="entry name" value="LapA-like_RM"/>
</dbReference>
<organism evidence="6 7">
    <name type="scientific">Shewanella psychropiezotolerans</name>
    <dbReference type="NCBI Taxonomy" id="2593655"/>
    <lineage>
        <taxon>Bacteria</taxon>
        <taxon>Pseudomonadati</taxon>
        <taxon>Pseudomonadota</taxon>
        <taxon>Gammaproteobacteria</taxon>
        <taxon>Alteromonadales</taxon>
        <taxon>Shewanellaceae</taxon>
        <taxon>Shewanella</taxon>
    </lineage>
</organism>
<dbReference type="Gene3D" id="2.60.40.10">
    <property type="entry name" value="Immunoglobulins"/>
    <property type="match status" value="7"/>
</dbReference>
<dbReference type="Pfam" id="PF18200">
    <property type="entry name" value="Big_11"/>
    <property type="match status" value="5"/>
</dbReference>
<evidence type="ECO:0000313" key="7">
    <source>
        <dbReference type="Proteomes" id="UP000315947"/>
    </source>
</evidence>
<dbReference type="NCBIfam" id="NF033682">
    <property type="entry name" value="retention_LapA"/>
    <property type="match status" value="1"/>
</dbReference>
<dbReference type="PANTHER" id="PTHR34677">
    <property type="match status" value="1"/>
</dbReference>
<dbReference type="Proteomes" id="UP000315947">
    <property type="component" value="Chromosome"/>
</dbReference>
<dbReference type="NCBIfam" id="NF012211">
    <property type="entry name" value="tand_rpt_95"/>
    <property type="match status" value="5"/>
</dbReference>
<keyword evidence="2" id="KW-0677">Repeat</keyword>
<dbReference type="InterPro" id="IPR040853">
    <property type="entry name" value="RapA2_cadherin-like"/>
</dbReference>
<reference evidence="6 7" key="1">
    <citation type="submission" date="2019-07" db="EMBL/GenBank/DDBJ databases">
        <title>Shewanella sp. YLB-06 whole genomic sequence.</title>
        <authorList>
            <person name="Yu L."/>
        </authorList>
    </citation>
    <scope>NUCLEOTIDE SEQUENCE [LARGE SCALE GENOMIC DNA]</scope>
    <source>
        <strain evidence="6 7">YLB-06</strain>
    </source>
</reference>
<evidence type="ECO:0000256" key="3">
    <source>
        <dbReference type="ARBA" id="ARBA00022837"/>
    </source>
</evidence>
<dbReference type="Pfam" id="PF17803">
    <property type="entry name" value="Cadherin_4"/>
    <property type="match status" value="2"/>
</dbReference>
<dbReference type="Gene3D" id="2.60.40.2030">
    <property type="match status" value="1"/>
</dbReference>
<dbReference type="EMBL" id="CP041614">
    <property type="protein sequence ID" value="QDO85944.1"/>
    <property type="molecule type" value="Genomic_DNA"/>
</dbReference>
<dbReference type="InterPro" id="IPR041339">
    <property type="entry name" value="Ig-like_bac"/>
</dbReference>
<dbReference type="SUPFAM" id="SSF82171">
    <property type="entry name" value="DPP6 N-terminal domain-like"/>
    <property type="match status" value="1"/>
</dbReference>
<dbReference type="SMART" id="SM00237">
    <property type="entry name" value="Calx_beta"/>
    <property type="match status" value="1"/>
</dbReference>
<dbReference type="InterPro" id="IPR010221">
    <property type="entry name" value="VCBS_dom"/>
</dbReference>
<evidence type="ECO:0000259" key="5">
    <source>
        <dbReference type="PROSITE" id="PS50268"/>
    </source>
</evidence>
<dbReference type="InterPro" id="IPR013783">
    <property type="entry name" value="Ig-like_fold"/>
</dbReference>
<evidence type="ECO:0000256" key="1">
    <source>
        <dbReference type="ARBA" id="ARBA00022729"/>
    </source>
</evidence>
<dbReference type="InterPro" id="IPR038081">
    <property type="entry name" value="CalX-like_sf"/>
</dbReference>
<keyword evidence="3" id="KW-0106">Calcium</keyword>
<evidence type="ECO:0000313" key="6">
    <source>
        <dbReference type="EMBL" id="QDO85944.1"/>
    </source>
</evidence>
<dbReference type="PANTHER" id="PTHR34677:SF3">
    <property type="entry name" value="BACTERIAL IG-LIKE DOMAIN-CONTAINING PROTEIN"/>
    <property type="match status" value="1"/>
</dbReference>
<dbReference type="NCBIfam" id="TIGR01965">
    <property type="entry name" value="VCBS_repeat"/>
    <property type="match status" value="7"/>
</dbReference>
<accession>A0ABX5X3L7</accession>
<dbReference type="InterPro" id="IPR003644">
    <property type="entry name" value="Calx_beta"/>
</dbReference>
<gene>
    <name evidence="6" type="ORF">FM037_25150</name>
</gene>
<feature type="domain" description="Cadherin" evidence="5">
    <location>
        <begin position="2031"/>
        <end position="2135"/>
    </location>
</feature>
<name>A0ABX5X3L7_9GAMM</name>
<proteinExistence type="predicted"/>
<keyword evidence="1" id="KW-0732">Signal</keyword>
<sequence>MKSLVTTQHGQVLIANGEIAVEINGERRLIAPGEQLPVGTTLFIPEDAELEIAYEDGATFSSAAAQDETSEIADADTSITDEIQAIQAQIAAGEDPTEGPDTAAGAGANGNEGGDFVSLGRSGDETLAGSGFDTSFGAPLDANAALTANLSLAQTDNQITDNVNIAQFTDNFVNGVAYTTSSGLSGFTGDVGADGSFAYNPGDTITFSIGDVIIASFSADAIQGTILFLQDIAGTSLSDSNMNYVENMAIFLQALDNDLSDGTDDGVLQTNSIVNLDDSYASNINIIAAIHEALTGYVDPTTGQPLNLATAGKEMLSLVLAELGIIFTRDSELDPSGANIFETLAMDHVADTIDDLAGDRGPVTADDRTADILDVPGGLITYNYNELDGKITFTANDLLAGASGQQVTTENLVVKNVQLNADFADIGTLVDLGNGNYEIILNAGITQYDLEGLSIDYRVEDWTAFREVTSATQDQFKSHLSADIPDVFEHDGFNQFTLNSELTFADDQLLEINFTSEIMSEQLGFPIAEYADDYLVPLEYSNDGGLTWQTMTVTSVDYSGSIPRPVFGFVLEAGNDSVIIRVPIFDDVAIEPTEYFVAQVTGENVYDETLQFAIFDNDADGSGLPQIDIDYVIVIEGMENAVFTLTLSEASTETITVNYSTEELSALFGEDFIAVSGTVTFLPGETTAYITVPIVDDLIIEDSPEFAIVNLTDPVNAALVDAQGTLRIFDNDGPSNTAVSIDIDPITGDNLITDAEGNQTITVTGTVSADASITVGIVIITINGQTYQTEMNADGTFSIEVAGSELVNDPDTVIEAVVYGFGAGGAQGTANTSENYDVESILADDTNTIDEDGVATGNVLDNDSDIDDDLSVVSFEVDGENYTAGTTIQLEGGSLVINEDGTYTFAPNENWNGTVPVITYTTNTGSTATLTLNVIAVDDPSIVNNDSNTINEGETATGNVLDNDSDVDDDLTVVSFQIDGITYDAGVFVSVEGGFVVINEDGSYSFTPESNWNGTLPVITYTTNTGSTATLTLEVTPVDDPSVLANDSNTINEDSVATGNVLDNDSDIDNDLSVVSFEVNGETHTAGTTVQLEGGTLVINEDGTYTFTPNENWNGSVPVITYTTNTDSSATLTLEVTPVNDPSVLANDSNTIDEDSVATGNVLDNDSDIDNDLSVVSFELNGETHTAGTTVELEGGTLVINEDGTYTFTPNENWNGSVPVITYTTNTGSTATLTLEVTPVDDPSVLANDSNTIDEDSVATGNVLDNDSDIDNNLSVVSFEVNGETHTAGTTVQLEGGTLVINEDGTYTFTPNENWNGSVPVITYTTNTDSTATLTLEVTPVNDPSVLANDSKTIDEDTVATGNVLDNDVDVDDALSVVSFTVEGSNAVYQTGEGVELTSGTLELNADGSYTFTPWENWNGDVPVITYTTNTGESATLTIVVNDDNTDTANDTNSVNEEVTATGNVLTNDESENTEVVSFTIGDDPTVYLAGEGMELFSGVFSMEADGSYSFMPWDNWNGVAPIVTYTTNTGETATLTITVTPENDAPVLVADISDVDENATLTVNTDNGVLSNDTDVDSSDELTVTGILSGTTGAATAVADGAAGIVVNEYGTLTMNADGSYSFVANGVLAEALAAGTTADVTFTYTATDGVESLTQTLTITITGANDPADITVGQGDSDAGTVTEDGLTDSDVDTVEMVSGSLTVTDVDSGEAVFQVQTDVADGNYGSFSIDADGNWSYTLNNDHADVQSLTDGQTLTRTITVTSADGTASHNVIITIVGANDPADITVGQGDSDAGTVTEDGLTDSDVDTVEMVSGSLTVTDVDTGEAVFQVQSDVADGNYGSFSIDADGNWSYTLNNDHADVQSLTDGQTLTRTITVTSADGTASHNVIITIVGANDPADITVGQGDSDAGTVTENGATDTDAVTVEMVSGSLTVTDVDTGEAVFQVQTDVADGNYGSFSIDADGNWTYTLNNSHADVQSLTDGQTLTRTITVTSADGTASHNVIITIVGANDPADITVGQGDSDAGTVTENGATDTDAVTVEMVSGSLTVTDVDSGEAVFQVQTDVADDNYGSFSIDADGNWSYTLNNSHADVQSLTDGQTLTRTITVTSADGTASHNVIITIVGANDPADITVGQGDSDAGTVTEDGLTDSDVDTVEMVSGSLTVTDVDTGEAVFQVQSDVADGNYGSFSIDADGNWTYTLNNDHADVQSLTDGQTLTRTITVTSADGTASHNVIITIVGANDPADITVGQGDSDAGTVTEDGATDTDAVTVEMVSGSLTVTDVDSGEAVFQVQSDVADGNYGSFSIDADGNWSYTLNNDHADVQSLTDGQTLTRTITVTSADGTASHNVIITIVVPTTRLTSPSARAIAMPVPSLKMAQPIPMQ</sequence>
<protein>
    <submittedName>
        <fullName evidence="6">Retention module-containing protein</fullName>
    </submittedName>
</protein>